<sequence length="187" mass="21148">MDSTRGTVDQDIFRKHCLVPYPTLEELPPDVRDKLNILPFRRNILYTIARSHGLAPHLLGLIATVLKAKYEWDVNIPVAEIYEMSQDKIDHIACSSERVLDNTQGPWTARDRTVLRLVDEQLATYTNQPSTILDAVDVLGPDLVVEVLIVIGLYALLARLINGLKIDDDLEIPNLKERIRGAITETR</sequence>
<proteinExistence type="predicted"/>
<gene>
    <name evidence="1" type="ORF">FE257_003828</name>
</gene>
<organism evidence="1 2">
    <name type="scientific">Aspergillus nanangensis</name>
    <dbReference type="NCBI Taxonomy" id="2582783"/>
    <lineage>
        <taxon>Eukaryota</taxon>
        <taxon>Fungi</taxon>
        <taxon>Dikarya</taxon>
        <taxon>Ascomycota</taxon>
        <taxon>Pezizomycotina</taxon>
        <taxon>Eurotiomycetes</taxon>
        <taxon>Eurotiomycetidae</taxon>
        <taxon>Eurotiales</taxon>
        <taxon>Aspergillaceae</taxon>
        <taxon>Aspergillus</taxon>
        <taxon>Aspergillus subgen. Circumdati</taxon>
    </lineage>
</organism>
<dbReference type="Proteomes" id="UP001194746">
    <property type="component" value="Unassembled WGS sequence"/>
</dbReference>
<protein>
    <submittedName>
        <fullName evidence="1">Uncharacterized protein</fullName>
    </submittedName>
</protein>
<reference evidence="1" key="1">
    <citation type="journal article" date="2019" name="Beilstein J. Org. Chem.">
        <title>Nanangenines: drimane sesquiterpenoids as the dominant metabolite cohort of a novel Australian fungus, Aspergillus nanangensis.</title>
        <authorList>
            <person name="Lacey H.J."/>
            <person name="Gilchrist C.L.M."/>
            <person name="Crombie A."/>
            <person name="Kalaitzis J.A."/>
            <person name="Vuong D."/>
            <person name="Rutledge P.J."/>
            <person name="Turner P."/>
            <person name="Pitt J.I."/>
            <person name="Lacey E."/>
            <person name="Chooi Y.H."/>
            <person name="Piggott A.M."/>
        </authorList>
    </citation>
    <scope>NUCLEOTIDE SEQUENCE</scope>
    <source>
        <strain evidence="1">MST-FP2251</strain>
    </source>
</reference>
<evidence type="ECO:0000313" key="2">
    <source>
        <dbReference type="Proteomes" id="UP001194746"/>
    </source>
</evidence>
<comment type="caution">
    <text evidence="1">The sequence shown here is derived from an EMBL/GenBank/DDBJ whole genome shotgun (WGS) entry which is preliminary data.</text>
</comment>
<name>A0AAD4CB67_ASPNN</name>
<dbReference type="SUPFAM" id="SSF69118">
    <property type="entry name" value="AhpD-like"/>
    <property type="match status" value="1"/>
</dbReference>
<dbReference type="EMBL" id="VCAU01000175">
    <property type="protein sequence ID" value="KAF9883234.1"/>
    <property type="molecule type" value="Genomic_DNA"/>
</dbReference>
<accession>A0AAD4CB67</accession>
<evidence type="ECO:0000313" key="1">
    <source>
        <dbReference type="EMBL" id="KAF9883234.1"/>
    </source>
</evidence>
<dbReference type="PANTHER" id="PTHR34846">
    <property type="entry name" value="4-CARBOXYMUCONOLACTONE DECARBOXYLASE FAMILY PROTEIN (AFU_ORTHOLOGUE AFUA_6G11590)"/>
    <property type="match status" value="1"/>
</dbReference>
<dbReference type="PANTHER" id="PTHR34846:SF5">
    <property type="entry name" value="CARBOXYMUCONOLACTONE DECARBOXYLASE-LIKE DOMAIN-CONTAINING PROTEIN"/>
    <property type="match status" value="1"/>
</dbReference>
<reference evidence="1" key="2">
    <citation type="submission" date="2020-02" db="EMBL/GenBank/DDBJ databases">
        <authorList>
            <person name="Gilchrist C.L.M."/>
            <person name="Chooi Y.-H."/>
        </authorList>
    </citation>
    <scope>NUCLEOTIDE SEQUENCE</scope>
    <source>
        <strain evidence="1">MST-FP2251</strain>
    </source>
</reference>
<dbReference type="InterPro" id="IPR029032">
    <property type="entry name" value="AhpD-like"/>
</dbReference>
<dbReference type="Gene3D" id="1.20.1290.10">
    <property type="entry name" value="AhpD-like"/>
    <property type="match status" value="1"/>
</dbReference>
<keyword evidence="2" id="KW-1185">Reference proteome</keyword>
<dbReference type="AlphaFoldDB" id="A0AAD4CB67"/>